<organism evidence="3 4">
    <name type="scientific">Candidatus Magasanikbacteria bacterium GW2011_GWA2_46_17</name>
    <dbReference type="NCBI Taxonomy" id="1619042"/>
    <lineage>
        <taxon>Bacteria</taxon>
        <taxon>Candidatus Magasanikiibacteriota</taxon>
    </lineage>
</organism>
<accession>A0A0G1P3D4</accession>
<evidence type="ECO:0000313" key="4">
    <source>
        <dbReference type="Proteomes" id="UP000034175"/>
    </source>
</evidence>
<sequence length="173" mass="19397">MYSVNERLLLTLHKCAHRNHILDATILFIARFFIFFLVAGFFIIMGVAQPEALPFATLEFVVAFVVSLLFSVLIGYWYHMERPCERSDVKALFKPFHHGKTFPSDHTTVIFVCAGLLALWGMPIFSLVMIVCGLLVGAARVIAGVHYPVDIFGGALWGWFVGVLVGMLGQWFT</sequence>
<dbReference type="PANTHER" id="PTHR14969">
    <property type="entry name" value="SPHINGOSINE-1-PHOSPHATE PHOSPHOHYDROLASE"/>
    <property type="match status" value="1"/>
</dbReference>
<evidence type="ECO:0000256" key="1">
    <source>
        <dbReference type="SAM" id="Phobius"/>
    </source>
</evidence>
<feature type="transmembrane region" description="Helical" evidence="1">
    <location>
        <begin position="60"/>
        <end position="78"/>
    </location>
</feature>
<dbReference type="Pfam" id="PF01569">
    <property type="entry name" value="PAP2"/>
    <property type="match status" value="1"/>
</dbReference>
<keyword evidence="1" id="KW-0812">Transmembrane</keyword>
<name>A0A0G1P3D4_9BACT</name>
<evidence type="ECO:0000259" key="2">
    <source>
        <dbReference type="SMART" id="SM00014"/>
    </source>
</evidence>
<feature type="domain" description="Phosphatidic acid phosphatase type 2/haloperoxidase" evidence="2">
    <location>
        <begin position="57"/>
        <end position="166"/>
    </location>
</feature>
<comment type="caution">
    <text evidence="3">The sequence shown here is derived from an EMBL/GenBank/DDBJ whole genome shotgun (WGS) entry which is preliminary data.</text>
</comment>
<keyword evidence="1" id="KW-0472">Membrane</keyword>
<dbReference type="InterPro" id="IPR036938">
    <property type="entry name" value="PAP2/HPO_sf"/>
</dbReference>
<dbReference type="Proteomes" id="UP000034175">
    <property type="component" value="Unassembled WGS sequence"/>
</dbReference>
<dbReference type="PANTHER" id="PTHR14969:SF13">
    <property type="entry name" value="AT30094P"/>
    <property type="match status" value="1"/>
</dbReference>
<feature type="transmembrane region" description="Helical" evidence="1">
    <location>
        <begin position="109"/>
        <end position="139"/>
    </location>
</feature>
<dbReference type="SUPFAM" id="SSF48317">
    <property type="entry name" value="Acid phosphatase/Vanadium-dependent haloperoxidase"/>
    <property type="match status" value="1"/>
</dbReference>
<dbReference type="Gene3D" id="1.20.144.10">
    <property type="entry name" value="Phosphatidic acid phosphatase type 2/haloperoxidase"/>
    <property type="match status" value="1"/>
</dbReference>
<dbReference type="SMART" id="SM00014">
    <property type="entry name" value="acidPPc"/>
    <property type="match status" value="1"/>
</dbReference>
<reference evidence="3 4" key="1">
    <citation type="journal article" date="2015" name="Nature">
        <title>rRNA introns, odd ribosomes, and small enigmatic genomes across a large radiation of phyla.</title>
        <authorList>
            <person name="Brown C.T."/>
            <person name="Hug L.A."/>
            <person name="Thomas B.C."/>
            <person name="Sharon I."/>
            <person name="Castelle C.J."/>
            <person name="Singh A."/>
            <person name="Wilkins M.J."/>
            <person name="Williams K.H."/>
            <person name="Banfield J.F."/>
        </authorList>
    </citation>
    <scope>NUCLEOTIDE SEQUENCE [LARGE SCALE GENOMIC DNA]</scope>
</reference>
<keyword evidence="1" id="KW-1133">Transmembrane helix</keyword>
<gene>
    <name evidence="3" type="ORF">UX39_C0002G0020</name>
</gene>
<protein>
    <submittedName>
        <fullName evidence="3">Phosphatase</fullName>
    </submittedName>
</protein>
<feature type="transmembrane region" description="Helical" evidence="1">
    <location>
        <begin position="21"/>
        <end position="48"/>
    </location>
</feature>
<feature type="transmembrane region" description="Helical" evidence="1">
    <location>
        <begin position="151"/>
        <end position="172"/>
    </location>
</feature>
<evidence type="ECO:0000313" key="3">
    <source>
        <dbReference type="EMBL" id="KKU27241.1"/>
    </source>
</evidence>
<dbReference type="AlphaFoldDB" id="A0A0G1P3D4"/>
<proteinExistence type="predicted"/>
<dbReference type="InterPro" id="IPR000326">
    <property type="entry name" value="PAP2/HPO"/>
</dbReference>
<dbReference type="EMBL" id="LCMA01000002">
    <property type="protein sequence ID" value="KKU27241.1"/>
    <property type="molecule type" value="Genomic_DNA"/>
</dbReference>